<feature type="domain" description="PINIT" evidence="11">
    <location>
        <begin position="111"/>
        <end position="262"/>
    </location>
</feature>
<dbReference type="AlphaFoldDB" id="A0A6A5WWK0"/>
<comment type="similarity">
    <text evidence="2">Belongs to the PIAS family.</text>
</comment>
<evidence type="ECO:0000256" key="7">
    <source>
        <dbReference type="ARBA" id="ARBA00022833"/>
    </source>
</evidence>
<feature type="compositionally biased region" description="Polar residues" evidence="9">
    <location>
        <begin position="433"/>
        <end position="446"/>
    </location>
</feature>
<dbReference type="EMBL" id="ML977567">
    <property type="protein sequence ID" value="KAF2004521.1"/>
    <property type="molecule type" value="Genomic_DNA"/>
</dbReference>
<dbReference type="UniPathway" id="UPA00886"/>
<dbReference type="Proteomes" id="UP000799779">
    <property type="component" value="Unassembled WGS sequence"/>
</dbReference>
<evidence type="ECO:0000313" key="13">
    <source>
        <dbReference type="Proteomes" id="UP000799779"/>
    </source>
</evidence>
<evidence type="ECO:0000259" key="10">
    <source>
        <dbReference type="PROSITE" id="PS51044"/>
    </source>
</evidence>
<evidence type="ECO:0000259" key="11">
    <source>
        <dbReference type="PROSITE" id="PS51466"/>
    </source>
</evidence>
<keyword evidence="13" id="KW-1185">Reference proteome</keyword>
<dbReference type="InterPro" id="IPR023321">
    <property type="entry name" value="PINIT"/>
</dbReference>
<dbReference type="InterPro" id="IPR004181">
    <property type="entry name" value="Znf_MIZ"/>
</dbReference>
<keyword evidence="3" id="KW-0808">Transferase</keyword>
<dbReference type="InterPro" id="IPR038654">
    <property type="entry name" value="PINIT_sf"/>
</dbReference>
<evidence type="ECO:0008006" key="14">
    <source>
        <dbReference type="Google" id="ProtNLM"/>
    </source>
</evidence>
<dbReference type="GO" id="GO:0061665">
    <property type="term" value="F:SUMO ligase activity"/>
    <property type="evidence" value="ECO:0007669"/>
    <property type="project" value="TreeGrafter"/>
</dbReference>
<gene>
    <name evidence="12" type="ORF">P154DRAFT_519386</name>
</gene>
<evidence type="ECO:0000256" key="2">
    <source>
        <dbReference type="ARBA" id="ARBA00005383"/>
    </source>
</evidence>
<accession>A0A6A5WWK0</accession>
<feature type="compositionally biased region" description="Low complexity" evidence="9">
    <location>
        <begin position="557"/>
        <end position="573"/>
    </location>
</feature>
<dbReference type="GO" id="GO:0000785">
    <property type="term" value="C:chromatin"/>
    <property type="evidence" value="ECO:0007669"/>
    <property type="project" value="TreeGrafter"/>
</dbReference>
<reference evidence="12" key="1">
    <citation type="journal article" date="2020" name="Stud. Mycol.">
        <title>101 Dothideomycetes genomes: a test case for predicting lifestyles and emergence of pathogens.</title>
        <authorList>
            <person name="Haridas S."/>
            <person name="Albert R."/>
            <person name="Binder M."/>
            <person name="Bloem J."/>
            <person name="Labutti K."/>
            <person name="Salamov A."/>
            <person name="Andreopoulos B."/>
            <person name="Baker S."/>
            <person name="Barry K."/>
            <person name="Bills G."/>
            <person name="Bluhm B."/>
            <person name="Cannon C."/>
            <person name="Castanera R."/>
            <person name="Culley D."/>
            <person name="Daum C."/>
            <person name="Ezra D."/>
            <person name="Gonzalez J."/>
            <person name="Henrissat B."/>
            <person name="Kuo A."/>
            <person name="Liang C."/>
            <person name="Lipzen A."/>
            <person name="Lutzoni F."/>
            <person name="Magnuson J."/>
            <person name="Mondo S."/>
            <person name="Nolan M."/>
            <person name="Ohm R."/>
            <person name="Pangilinan J."/>
            <person name="Park H.-J."/>
            <person name="Ramirez L."/>
            <person name="Alfaro M."/>
            <person name="Sun H."/>
            <person name="Tritt A."/>
            <person name="Yoshinaga Y."/>
            <person name="Zwiers L.-H."/>
            <person name="Turgeon B."/>
            <person name="Goodwin S."/>
            <person name="Spatafora J."/>
            <person name="Crous P."/>
            <person name="Grigoriev I."/>
        </authorList>
    </citation>
    <scope>NUCLEOTIDE SEQUENCE</scope>
    <source>
        <strain evidence="12">CBS 123094</strain>
    </source>
</reference>
<dbReference type="PROSITE" id="PS51466">
    <property type="entry name" value="PINIT"/>
    <property type="match status" value="1"/>
</dbReference>
<evidence type="ECO:0000256" key="9">
    <source>
        <dbReference type="SAM" id="MobiDB-lite"/>
    </source>
</evidence>
<feature type="compositionally biased region" description="Polar residues" evidence="9">
    <location>
        <begin position="497"/>
        <end position="521"/>
    </location>
</feature>
<dbReference type="Gene3D" id="3.30.40.10">
    <property type="entry name" value="Zinc/RING finger domain, C3HC4 (zinc finger)"/>
    <property type="match status" value="1"/>
</dbReference>
<evidence type="ECO:0000256" key="8">
    <source>
        <dbReference type="PROSITE-ProRule" id="PRU00452"/>
    </source>
</evidence>
<dbReference type="GO" id="GO:0008270">
    <property type="term" value="F:zinc ion binding"/>
    <property type="evidence" value="ECO:0007669"/>
    <property type="project" value="UniProtKB-KW"/>
</dbReference>
<evidence type="ECO:0000256" key="4">
    <source>
        <dbReference type="ARBA" id="ARBA00022723"/>
    </source>
</evidence>
<dbReference type="CDD" id="cd16792">
    <property type="entry name" value="SP-RING_Siz-like"/>
    <property type="match status" value="1"/>
</dbReference>
<protein>
    <recommendedName>
        <fullName evidence="14">E3 SUMO-protein ligase PIAS1</fullName>
    </recommendedName>
</protein>
<feature type="region of interest" description="Disordered" evidence="9">
    <location>
        <begin position="428"/>
        <end position="573"/>
    </location>
</feature>
<name>A0A6A5WWK0_9PLEO</name>
<evidence type="ECO:0000256" key="3">
    <source>
        <dbReference type="ARBA" id="ARBA00022679"/>
    </source>
</evidence>
<dbReference type="InterPro" id="IPR031141">
    <property type="entry name" value="SIZ1/2_SP-RING"/>
</dbReference>
<organism evidence="12 13">
    <name type="scientific">Amniculicola lignicola CBS 123094</name>
    <dbReference type="NCBI Taxonomy" id="1392246"/>
    <lineage>
        <taxon>Eukaryota</taxon>
        <taxon>Fungi</taxon>
        <taxon>Dikarya</taxon>
        <taxon>Ascomycota</taxon>
        <taxon>Pezizomycotina</taxon>
        <taxon>Dothideomycetes</taxon>
        <taxon>Pleosporomycetidae</taxon>
        <taxon>Pleosporales</taxon>
        <taxon>Amniculicolaceae</taxon>
        <taxon>Amniculicola</taxon>
    </lineage>
</organism>
<keyword evidence="5 8" id="KW-0863">Zinc-finger</keyword>
<dbReference type="PROSITE" id="PS51044">
    <property type="entry name" value="ZF_SP_RING"/>
    <property type="match status" value="1"/>
</dbReference>
<feature type="compositionally biased region" description="Pro residues" evidence="9">
    <location>
        <begin position="526"/>
        <end position="536"/>
    </location>
</feature>
<dbReference type="PANTHER" id="PTHR10782:SF4">
    <property type="entry name" value="TONALLI, ISOFORM E"/>
    <property type="match status" value="1"/>
</dbReference>
<dbReference type="OrthoDB" id="28127at2759"/>
<comment type="pathway">
    <text evidence="1">Protein modification; protein sumoylation.</text>
</comment>
<dbReference type="PANTHER" id="PTHR10782">
    <property type="entry name" value="ZINC FINGER MIZ DOMAIN-CONTAINING PROTEIN"/>
    <property type="match status" value="1"/>
</dbReference>
<feature type="region of interest" description="Disordered" evidence="9">
    <location>
        <begin position="373"/>
        <end position="406"/>
    </location>
</feature>
<evidence type="ECO:0000256" key="1">
    <source>
        <dbReference type="ARBA" id="ARBA00004718"/>
    </source>
</evidence>
<dbReference type="Gene3D" id="2.60.120.780">
    <property type="entry name" value="PINIT domain"/>
    <property type="match status" value="1"/>
</dbReference>
<keyword evidence="4" id="KW-0479">Metal-binding</keyword>
<dbReference type="Pfam" id="PF14324">
    <property type="entry name" value="PINIT"/>
    <property type="match status" value="1"/>
</dbReference>
<proteinExistence type="inferred from homology"/>
<sequence length="573" mass="63448">MASPNITALAGTLNARCKTLLNNDLKKICKEEGLGVSGVKAQLQTKVMGLIETASQQNDTELLNRLRHRILNHGDAPPANYAAPTSPAVAHNGASAAGGFNMASGYRANQGYSPFQQPQVPQYHFRESPFYEIRSLVLGEMTLEISPNHRQNINRPLIIPAEMCTQLKADPTLRLLLLAGLEQPLAAYTRIDISFPSQVEVKINGDEVKANFKGLKNKPGSTRPADITDYVRKQAQYRNSFIVTYALTQKKFNLYIYLAKKQSVEDLTARIAKRNVITKQTVISEMRKRASDQEVVVDSINMSLKDPISTLRITTPCRSNICSHNQCFDVESFLQLQEQAPTWQCPICNKTISFEGLAVDQYVEEILENVPKGTDQVTIEPNGNWTHTPKNDSQSNRNGYGAADDDESDYELVEIISDYRLSAIKHEAMHTPKSMTRTPSTASREVSTAPRAGSKRTSEVIDLTLSDDDEPVRPAKKVAYSTPNSLPDQSRRYTLPSFGSSSVPMRPQTQAPTSNGVSSSILRYDQPPPPPTPTLPPQGHANYEAYARPRPPPPPNYYGQGTQQYPQYLGSSP</sequence>
<keyword evidence="7" id="KW-0862">Zinc</keyword>
<keyword evidence="6" id="KW-0833">Ubl conjugation pathway</keyword>
<evidence type="ECO:0000313" key="12">
    <source>
        <dbReference type="EMBL" id="KAF2004521.1"/>
    </source>
</evidence>
<dbReference type="GO" id="GO:0016925">
    <property type="term" value="P:protein sumoylation"/>
    <property type="evidence" value="ECO:0007669"/>
    <property type="project" value="UniProtKB-UniPathway"/>
</dbReference>
<feature type="compositionally biased region" description="Polar residues" evidence="9">
    <location>
        <begin position="375"/>
        <end position="398"/>
    </location>
</feature>
<evidence type="ECO:0000256" key="6">
    <source>
        <dbReference type="ARBA" id="ARBA00022786"/>
    </source>
</evidence>
<dbReference type="Pfam" id="PF02891">
    <property type="entry name" value="zf-MIZ"/>
    <property type="match status" value="1"/>
</dbReference>
<feature type="domain" description="SP-RING-type" evidence="10">
    <location>
        <begin position="291"/>
        <end position="372"/>
    </location>
</feature>
<dbReference type="InterPro" id="IPR013083">
    <property type="entry name" value="Znf_RING/FYVE/PHD"/>
</dbReference>
<evidence type="ECO:0000256" key="5">
    <source>
        <dbReference type="ARBA" id="ARBA00022771"/>
    </source>
</evidence>